<accession>A0A7C5YY19</accession>
<dbReference type="EMBL" id="DRUB01000103">
    <property type="protein sequence ID" value="HHR96273.1"/>
    <property type="molecule type" value="Genomic_DNA"/>
</dbReference>
<sequence>MNFTQKFSSRSPRAPQLEVNVNALRNEDLLVQEVRRILSHGFEEARRIIGKTSITAYRRVHEVVASALDRLASAGKRDTSLLVDLSKALILVRYQYARDQISEGIARYVEDVVKGVLDEAGKDWENARKVARNARTLLDALAVLVYEYT</sequence>
<evidence type="ECO:0000313" key="1">
    <source>
        <dbReference type="EMBL" id="HHR96273.1"/>
    </source>
</evidence>
<protein>
    <submittedName>
        <fullName evidence="1">Uncharacterized protein</fullName>
    </submittedName>
</protein>
<proteinExistence type="predicted"/>
<name>A0A7C5YY19_9CREN</name>
<comment type="caution">
    <text evidence="1">The sequence shown here is derived from an EMBL/GenBank/DDBJ whole genome shotgun (WGS) entry which is preliminary data.</text>
</comment>
<dbReference type="AlphaFoldDB" id="A0A7C5YY19"/>
<reference evidence="1" key="1">
    <citation type="journal article" date="2020" name="mSystems">
        <title>Genome- and Community-Level Interaction Insights into Carbon Utilization and Element Cycling Functions of Hydrothermarchaeota in Hydrothermal Sediment.</title>
        <authorList>
            <person name="Zhou Z."/>
            <person name="Liu Y."/>
            <person name="Xu W."/>
            <person name="Pan J."/>
            <person name="Luo Z.H."/>
            <person name="Li M."/>
        </authorList>
    </citation>
    <scope>NUCLEOTIDE SEQUENCE [LARGE SCALE GENOMIC DNA]</scope>
    <source>
        <strain evidence="1">SpSt-1</strain>
    </source>
</reference>
<organism evidence="1">
    <name type="scientific">Ignisphaera aggregans</name>
    <dbReference type="NCBI Taxonomy" id="334771"/>
    <lineage>
        <taxon>Archaea</taxon>
        <taxon>Thermoproteota</taxon>
        <taxon>Thermoprotei</taxon>
        <taxon>Desulfurococcales</taxon>
        <taxon>Desulfurococcaceae</taxon>
        <taxon>Ignisphaera</taxon>
    </lineage>
</organism>
<gene>
    <name evidence="1" type="ORF">ENL47_05565</name>
</gene>